<dbReference type="EMBL" id="CP028901">
    <property type="protein sequence ID" value="AWB35295.1"/>
    <property type="molecule type" value="Genomic_DNA"/>
</dbReference>
<dbReference type="RefSeq" id="WP_108622735.1">
    <property type="nucleotide sequence ID" value="NZ_CP028901.1"/>
</dbReference>
<dbReference type="SUPFAM" id="SSF52540">
    <property type="entry name" value="P-loop containing nucleoside triphosphate hydrolases"/>
    <property type="match status" value="1"/>
</dbReference>
<evidence type="ECO:0000259" key="1">
    <source>
        <dbReference type="Pfam" id="PF12705"/>
    </source>
</evidence>
<dbReference type="NCBIfam" id="TIGR03623">
    <property type="entry name" value="probable DNA repair protein"/>
    <property type="match status" value="1"/>
</dbReference>
<evidence type="ECO:0000313" key="2">
    <source>
        <dbReference type="EMBL" id="AWB35295.1"/>
    </source>
</evidence>
<dbReference type="KEGG" id="boz:DBV39_17865"/>
<feature type="domain" description="PD-(D/E)XK endonuclease-like" evidence="1">
    <location>
        <begin position="623"/>
        <end position="890"/>
    </location>
</feature>
<gene>
    <name evidence="2" type="ORF">DBV39_17865</name>
</gene>
<evidence type="ECO:0000313" key="3">
    <source>
        <dbReference type="Proteomes" id="UP000244571"/>
    </source>
</evidence>
<organism evidence="2 3">
    <name type="scientific">Orrella marina</name>
    <dbReference type="NCBI Taxonomy" id="2163011"/>
    <lineage>
        <taxon>Bacteria</taxon>
        <taxon>Pseudomonadati</taxon>
        <taxon>Pseudomonadota</taxon>
        <taxon>Betaproteobacteria</taxon>
        <taxon>Burkholderiales</taxon>
        <taxon>Alcaligenaceae</taxon>
        <taxon>Orrella</taxon>
    </lineage>
</organism>
<dbReference type="InterPro" id="IPR027417">
    <property type="entry name" value="P-loop_NTPase"/>
</dbReference>
<dbReference type="OrthoDB" id="9761147at2"/>
<dbReference type="InterPro" id="IPR038726">
    <property type="entry name" value="PDDEXK_AddAB-type"/>
</dbReference>
<dbReference type="InterPro" id="IPR019925">
    <property type="entry name" value="DNA_repair_protein_predicted"/>
</dbReference>
<accession>A0A2R4XND2</accession>
<protein>
    <recommendedName>
        <fullName evidence="1">PD-(D/E)XK endonuclease-like domain-containing protein</fullName>
    </recommendedName>
</protein>
<sequence>MTGRAGISLHLDALLDLPPENTLILTVNNRLSRSMTSLYARKREAGSTALPVILPWRSWMTQCAFDLSFDATQQQDPVHVLDPAVARLLWREVIALRDEQDGMRGLIDVEQLATLAGQADELVLHWDVTVDPAWSTPEYEQFLQWQRAYEERLAQLRAIDRTRLALSMQDWIVHERIALADHVVFAGFAQRSKVVDRMIVAIGQQGRTVYEYIAQDLPRQHPPLQIRSPGDAQQWQQAIDWARRALDTQPQGRFAIVVPDLQSKADHARRLLERALAPDHAFNVAVAPPLAHWPPVRAMFAWLRVTGLLRARAAVPVELAGQAMLAGLCAGDIAERGDRAMIDARWRQAGVMNVSLDDWLRALEGLPLLGPAWSAVFDLWQSVESSSIERWDQWVSLFRQSMSLVGFPGDHARTSTGFQAVQALDALLVKVAGFDDFFGAVSWQQALSQIESLARQAVFQPQRDRSARLDVLGLLESEGGQWDGVWVMDMTDSVLPAAVSPNPLLPRPALSQAQAPRSTAQREREWAQSMFQTLCALAPSVTMSWPARDEQQALRPSPFMASLEPSAPPVECAQAHDSSLHESIPLEIWEDGQCPPLNADELIHGGVSVLDIQSRNPMWAFVRHRLNTRGLEPYASTPQRSQRGEFMHAVMRAVWEKLRDHDGLVAQHKTEDFRYWLEETVTSLSMLMLGDWPRALTPLEVARAIVLVNQWLDAESDRAAFEVVEMESPYHLKLGMLEIKVVIDRLDSVPDNATSREMGWVLLDYKTGISRADPFKDWARERPVDIQMLAYVRALRLAKGEWPVAICWVQLHPRKLEIGGVARDDYEVVGDNDAAKGVGKALKKLPEGQWVSTLQEWDDKLERLAREFQDGEASNVSHSLGDLKYCDIRHILRLHEESGDD</sequence>
<dbReference type="Proteomes" id="UP000244571">
    <property type="component" value="Chromosome"/>
</dbReference>
<name>A0A2R4XND2_9BURK</name>
<dbReference type="AlphaFoldDB" id="A0A2R4XND2"/>
<keyword evidence="3" id="KW-1185">Reference proteome</keyword>
<reference evidence="2 3" key="1">
    <citation type="submission" date="2018-04" db="EMBL/GenBank/DDBJ databases">
        <title>Bordetella sp. HZ20 isolated from seawater.</title>
        <authorList>
            <person name="Sun C."/>
        </authorList>
    </citation>
    <scope>NUCLEOTIDE SEQUENCE [LARGE SCALE GENOMIC DNA]</scope>
    <source>
        <strain evidence="2 3">HZ20</strain>
    </source>
</reference>
<dbReference type="Pfam" id="PF12705">
    <property type="entry name" value="PDDEXK_1"/>
    <property type="match status" value="1"/>
</dbReference>
<proteinExistence type="predicted"/>